<dbReference type="SMART" id="SM00487">
    <property type="entry name" value="DEXDc"/>
    <property type="match status" value="1"/>
</dbReference>
<dbReference type="OrthoDB" id="2801544at2759"/>
<dbReference type="Proteomes" id="UP000813461">
    <property type="component" value="Unassembled WGS sequence"/>
</dbReference>
<feature type="domain" description="Helicase C-terminal" evidence="5">
    <location>
        <begin position="1023"/>
        <end position="1178"/>
    </location>
</feature>
<comment type="caution">
    <text evidence="6">The sequence shown here is derived from an EMBL/GenBank/DDBJ whole genome shotgun (WGS) entry which is preliminary data.</text>
</comment>
<dbReference type="GO" id="GO:0005524">
    <property type="term" value="F:ATP binding"/>
    <property type="evidence" value="ECO:0007669"/>
    <property type="project" value="UniProtKB-KW"/>
</dbReference>
<keyword evidence="7" id="KW-1185">Reference proteome</keyword>
<evidence type="ECO:0000256" key="1">
    <source>
        <dbReference type="ARBA" id="ARBA00022741"/>
    </source>
</evidence>
<evidence type="ECO:0000256" key="3">
    <source>
        <dbReference type="ARBA" id="ARBA00022840"/>
    </source>
</evidence>
<dbReference type="Gene3D" id="3.40.50.300">
    <property type="entry name" value="P-loop containing nucleotide triphosphate hydrolases"/>
    <property type="match status" value="2"/>
</dbReference>
<organism evidence="6 7">
    <name type="scientific">Paraphoma chrysanthemicola</name>
    <dbReference type="NCBI Taxonomy" id="798071"/>
    <lineage>
        <taxon>Eukaryota</taxon>
        <taxon>Fungi</taxon>
        <taxon>Dikarya</taxon>
        <taxon>Ascomycota</taxon>
        <taxon>Pezizomycotina</taxon>
        <taxon>Dothideomycetes</taxon>
        <taxon>Pleosporomycetidae</taxon>
        <taxon>Pleosporales</taxon>
        <taxon>Pleosporineae</taxon>
        <taxon>Phaeosphaeriaceae</taxon>
        <taxon>Paraphoma</taxon>
    </lineage>
</organism>
<dbReference type="GO" id="GO:0008094">
    <property type="term" value="F:ATP-dependent activity, acting on DNA"/>
    <property type="evidence" value="ECO:0007669"/>
    <property type="project" value="TreeGrafter"/>
</dbReference>
<accession>A0A8K0R984</accession>
<dbReference type="Pfam" id="PF00176">
    <property type="entry name" value="SNF2-rel_dom"/>
    <property type="match status" value="1"/>
</dbReference>
<feature type="compositionally biased region" description="Polar residues" evidence="4">
    <location>
        <begin position="947"/>
        <end position="965"/>
    </location>
</feature>
<feature type="compositionally biased region" description="Polar residues" evidence="4">
    <location>
        <begin position="1260"/>
        <end position="1286"/>
    </location>
</feature>
<dbReference type="PANTHER" id="PTHR45626">
    <property type="entry name" value="TRANSCRIPTION TERMINATION FACTOR 2-RELATED"/>
    <property type="match status" value="1"/>
</dbReference>
<dbReference type="InterPro" id="IPR014001">
    <property type="entry name" value="Helicase_ATP-bd"/>
</dbReference>
<reference evidence="6" key="1">
    <citation type="journal article" date="2021" name="Nat. Commun.">
        <title>Genetic determinants of endophytism in the Arabidopsis root mycobiome.</title>
        <authorList>
            <person name="Mesny F."/>
            <person name="Miyauchi S."/>
            <person name="Thiergart T."/>
            <person name="Pickel B."/>
            <person name="Atanasova L."/>
            <person name="Karlsson M."/>
            <person name="Huettel B."/>
            <person name="Barry K.W."/>
            <person name="Haridas S."/>
            <person name="Chen C."/>
            <person name="Bauer D."/>
            <person name="Andreopoulos W."/>
            <person name="Pangilinan J."/>
            <person name="LaButti K."/>
            <person name="Riley R."/>
            <person name="Lipzen A."/>
            <person name="Clum A."/>
            <person name="Drula E."/>
            <person name="Henrissat B."/>
            <person name="Kohler A."/>
            <person name="Grigoriev I.V."/>
            <person name="Martin F.M."/>
            <person name="Hacquard S."/>
        </authorList>
    </citation>
    <scope>NUCLEOTIDE SEQUENCE</scope>
    <source>
        <strain evidence="6">MPI-SDFR-AT-0120</strain>
    </source>
</reference>
<dbReference type="InterPro" id="IPR049730">
    <property type="entry name" value="SNF2/RAD54-like_C"/>
</dbReference>
<dbReference type="Pfam" id="PF00271">
    <property type="entry name" value="Helicase_C"/>
    <property type="match status" value="1"/>
</dbReference>
<feature type="region of interest" description="Disordered" evidence="4">
    <location>
        <begin position="1"/>
        <end position="36"/>
    </location>
</feature>
<dbReference type="CDD" id="cd18008">
    <property type="entry name" value="DEXDc_SHPRH-like"/>
    <property type="match status" value="1"/>
</dbReference>
<dbReference type="PROSITE" id="PS51194">
    <property type="entry name" value="HELICASE_CTER"/>
    <property type="match status" value="1"/>
</dbReference>
<evidence type="ECO:0000313" key="7">
    <source>
        <dbReference type="Proteomes" id="UP000813461"/>
    </source>
</evidence>
<dbReference type="GO" id="GO:0016787">
    <property type="term" value="F:hydrolase activity"/>
    <property type="evidence" value="ECO:0007669"/>
    <property type="project" value="UniProtKB-KW"/>
</dbReference>
<dbReference type="EMBL" id="JAGMVJ010000005">
    <property type="protein sequence ID" value="KAH7090589.1"/>
    <property type="molecule type" value="Genomic_DNA"/>
</dbReference>
<feature type="region of interest" description="Disordered" evidence="4">
    <location>
        <begin position="1228"/>
        <end position="1286"/>
    </location>
</feature>
<evidence type="ECO:0000256" key="2">
    <source>
        <dbReference type="ARBA" id="ARBA00022801"/>
    </source>
</evidence>
<evidence type="ECO:0000313" key="6">
    <source>
        <dbReference type="EMBL" id="KAH7090589.1"/>
    </source>
</evidence>
<dbReference type="InterPro" id="IPR027417">
    <property type="entry name" value="P-loop_NTPase"/>
</dbReference>
<feature type="region of interest" description="Disordered" evidence="4">
    <location>
        <begin position="918"/>
        <end position="990"/>
    </location>
</feature>
<proteinExistence type="predicted"/>
<dbReference type="InterPro" id="IPR001650">
    <property type="entry name" value="Helicase_C-like"/>
</dbReference>
<dbReference type="InterPro" id="IPR050628">
    <property type="entry name" value="SNF2_RAD54_helicase_TF"/>
</dbReference>
<keyword evidence="1" id="KW-0547">Nucleotide-binding</keyword>
<evidence type="ECO:0000259" key="5">
    <source>
        <dbReference type="PROSITE" id="PS51194"/>
    </source>
</evidence>
<keyword evidence="3" id="KW-0067">ATP-binding</keyword>
<feature type="compositionally biased region" description="Polar residues" evidence="4">
    <location>
        <begin position="14"/>
        <end position="28"/>
    </location>
</feature>
<name>A0A8K0R984_9PLEO</name>
<feature type="compositionally biased region" description="Basic residues" evidence="4">
    <location>
        <begin position="1247"/>
        <end position="1258"/>
    </location>
</feature>
<sequence length="1301" mass="144438">MSGSTLVETPLPWRTSNQHQASPTARLSTKTDPKQKTYGNVEINTVSASRNDSLSAGDASFSDTALPHLTPCATSPSSFQDLDRYIALGCLHYNVAIPTSIDGPPLDAHWMEMLDLPDEIKVIIGTEAARLLDASWIRLFLYRSETSAQARRSLVRMYLLPEDWKRRVIDRNSKILKNALRDLLGRVDTSPSAWNGDAREAEIKPFDPWASAENVSLYYLFNKLPSPTPKPENIKSRYARVAVRDLLRSAAFSEWEEHGEQPLAGLRTRLYPYQSRSASLMIEREAAPQLNLDPRLEVRMSPNGKRFFFGARDGSFLHEPKYYEASRGGILAETMGLGKTLISLAVILTTKGHYPQIPDAYTPPTPQRHRVGTLSDMAASMIGRRSIPARALIEQTEMTCDDNYTSVKDALDRNRPFYEIPPELPRMNRNTKVPPPRQLALCSGTIIVVPRNLLHQWQAEIKKHVLPGGLNILVVDSVPKRGSKAARSQPGSDIMTFASELPAPTELMKFDVVLFTRNRFEQEIQDGTDEQGRRAAGGITRSCNCPYIGSSRIPDCNCVGTGTVYESPLRKLHWLRIIIDEGHSFSSSVSNAVLVAKQIQAERRWVVSGTPAKNLVGVEVDMPTLDTSSTDSAAVREATIEQRKSFSIDDTDGAKATKALGSLASHFLMVRPWCDSSAEGRLEWDDYVYRHEHQYKRTYSGFSSCFLRTLEDLVIKTRPEDVEKDIVLPPMTHRVVYIKPCWFDKMTANLFVQVLRANAVTSERSDVDYLFHKNSVKARHSLIRNLRQSNFTWTGFRLDDVVSTLETTSKYLSKDDKQCSPEDASSLLESSQIISRLATTEAWIALSRAHEVGMAVEHWPTESEEAFSLAYPTKPAMVGVTQLLDGQLYVDGNVLSENPADGLEIVGHTAKARIEAMAEAENKSQENKDKTINDTELKKTGVPSSCVGGQQPLTSRRATILTSKSSPRKVEESEPADTSGAVTTPASPVRVRKRKLTLAEEQAELATDSPLCQTRVVGTTSAKLTYLLDKVVQHQADQKIIIFYDGDNAAFYIAQCLEMMYINHRIYARTLDNVKRSEYVALFNEDPDVRVLLIDVACGALGLNLNAASVVLIVNPINRPGIEAQAIKRAHRIGQTRPVTVETLVLENTIEHAIFNRAKKMSRSQHLEAKELEDDAGIVEIIQNAQVLPVLPEEEEGEGMYAKLQTPQQVFGRPGRHKFHRYGISEAKAQDKPRKRIKTGASSIPAKSRRAAKPKKSVTFKESNMDALSTAGSSASSFIDGTSRAQADGSSMALGSIFGNG</sequence>
<dbReference type="GO" id="GO:0005634">
    <property type="term" value="C:nucleus"/>
    <property type="evidence" value="ECO:0007669"/>
    <property type="project" value="TreeGrafter"/>
</dbReference>
<protein>
    <submittedName>
        <fullName evidence="6">P-loop containing nucleoside triphosphate hydrolase protein</fullName>
    </submittedName>
</protein>
<dbReference type="SUPFAM" id="SSF52540">
    <property type="entry name" value="P-loop containing nucleoside triphosphate hydrolases"/>
    <property type="match status" value="2"/>
</dbReference>
<keyword evidence="2 6" id="KW-0378">Hydrolase</keyword>
<feature type="compositionally biased region" description="Basic and acidic residues" evidence="4">
    <location>
        <begin position="918"/>
        <end position="939"/>
    </location>
</feature>
<dbReference type="GO" id="GO:0006281">
    <property type="term" value="P:DNA repair"/>
    <property type="evidence" value="ECO:0007669"/>
    <property type="project" value="TreeGrafter"/>
</dbReference>
<dbReference type="PANTHER" id="PTHR45626:SF51">
    <property type="entry name" value="SNF2-RELATED DOMAIN-CONTAINING PROTEIN"/>
    <property type="match status" value="1"/>
</dbReference>
<evidence type="ECO:0000256" key="4">
    <source>
        <dbReference type="SAM" id="MobiDB-lite"/>
    </source>
</evidence>
<dbReference type="InterPro" id="IPR000330">
    <property type="entry name" value="SNF2_N"/>
</dbReference>
<dbReference type="CDD" id="cd18793">
    <property type="entry name" value="SF2_C_SNF"/>
    <property type="match status" value="1"/>
</dbReference>
<gene>
    <name evidence="6" type="ORF">FB567DRAFT_295750</name>
</gene>